<dbReference type="SUPFAM" id="SSF52540">
    <property type="entry name" value="P-loop containing nucleoside triphosphate hydrolases"/>
    <property type="match status" value="1"/>
</dbReference>
<dbReference type="SMART" id="SM00382">
    <property type="entry name" value="AAA"/>
    <property type="match status" value="1"/>
</dbReference>
<dbReference type="InterPro" id="IPR017871">
    <property type="entry name" value="ABC_transporter-like_CS"/>
</dbReference>
<keyword evidence="4 7" id="KW-0067">ATP-binding</keyword>
<dbReference type="InterPro" id="IPR003593">
    <property type="entry name" value="AAA+_ATPase"/>
</dbReference>
<evidence type="ECO:0000256" key="4">
    <source>
        <dbReference type="ARBA" id="ARBA00022840"/>
    </source>
</evidence>
<dbReference type="InterPro" id="IPR003439">
    <property type="entry name" value="ABC_transporter-like_ATP-bd"/>
</dbReference>
<dbReference type="Pfam" id="PF00005">
    <property type="entry name" value="ABC_tran"/>
    <property type="match status" value="1"/>
</dbReference>
<dbReference type="GO" id="GO:0016020">
    <property type="term" value="C:membrane"/>
    <property type="evidence" value="ECO:0007669"/>
    <property type="project" value="InterPro"/>
</dbReference>
<proteinExistence type="inferred from homology"/>
<keyword evidence="5" id="KW-0129">CBS domain</keyword>
<gene>
    <name evidence="7" type="ORF">D5S19_14085</name>
</gene>
<dbReference type="InterPro" id="IPR046342">
    <property type="entry name" value="CBS_dom_sf"/>
</dbReference>
<dbReference type="PROSITE" id="PS00211">
    <property type="entry name" value="ABC_TRANSPORTER_1"/>
    <property type="match status" value="1"/>
</dbReference>
<keyword evidence="8" id="KW-1185">Reference proteome</keyword>
<evidence type="ECO:0000256" key="1">
    <source>
        <dbReference type="ARBA" id="ARBA00005417"/>
    </source>
</evidence>
<dbReference type="GO" id="GO:0016887">
    <property type="term" value="F:ATP hydrolysis activity"/>
    <property type="evidence" value="ECO:0007669"/>
    <property type="project" value="InterPro"/>
</dbReference>
<comment type="similarity">
    <text evidence="1">Belongs to the ABC transporter superfamily.</text>
</comment>
<dbReference type="GO" id="GO:0005524">
    <property type="term" value="F:ATP binding"/>
    <property type="evidence" value="ECO:0007669"/>
    <property type="project" value="UniProtKB-KW"/>
</dbReference>
<dbReference type="SUPFAM" id="SSF54631">
    <property type="entry name" value="CBS-domain pair"/>
    <property type="match status" value="1"/>
</dbReference>
<dbReference type="NCBIfam" id="TIGR01186">
    <property type="entry name" value="proV"/>
    <property type="match status" value="1"/>
</dbReference>
<dbReference type="GO" id="GO:0031460">
    <property type="term" value="P:glycine betaine transport"/>
    <property type="evidence" value="ECO:0007669"/>
    <property type="project" value="InterPro"/>
</dbReference>
<dbReference type="OrthoDB" id="9802264at2"/>
<dbReference type="Proteomes" id="UP000285112">
    <property type="component" value="Unassembled WGS sequence"/>
</dbReference>
<protein>
    <submittedName>
        <fullName evidence="7">Glycine betaine/L-proline ABC transporter ATP-binding protein</fullName>
    </submittedName>
</protein>
<dbReference type="InterPro" id="IPR027417">
    <property type="entry name" value="P-loop_NTPase"/>
</dbReference>
<name>A0A419I4H3_9PSEU</name>
<dbReference type="InterPro" id="IPR051921">
    <property type="entry name" value="ABC_osmolyte_uptake_ATP-bind"/>
</dbReference>
<dbReference type="PANTHER" id="PTHR43869">
    <property type="entry name" value="GLYCINE BETAINE/PROLINE BETAINE TRANSPORT SYSTEM ATP-BINDING PROTEIN PROV"/>
    <property type="match status" value="1"/>
</dbReference>
<evidence type="ECO:0000256" key="3">
    <source>
        <dbReference type="ARBA" id="ARBA00022741"/>
    </source>
</evidence>
<dbReference type="PANTHER" id="PTHR43869:SF1">
    <property type="entry name" value="GLYCINE BETAINE_PROLINE BETAINE TRANSPORT SYSTEM ATP-BINDING PROTEIN PROV"/>
    <property type="match status" value="1"/>
</dbReference>
<organism evidence="7 8">
    <name type="scientific">Amycolatopsis panacis</name>
    <dbReference type="NCBI Taxonomy" id="2340917"/>
    <lineage>
        <taxon>Bacteria</taxon>
        <taxon>Bacillati</taxon>
        <taxon>Actinomycetota</taxon>
        <taxon>Actinomycetes</taxon>
        <taxon>Pseudonocardiales</taxon>
        <taxon>Pseudonocardiaceae</taxon>
        <taxon>Amycolatopsis</taxon>
    </lineage>
</organism>
<dbReference type="GO" id="GO:0006970">
    <property type="term" value="P:response to osmotic stress"/>
    <property type="evidence" value="ECO:0007669"/>
    <property type="project" value="UniProtKB-ARBA"/>
</dbReference>
<evidence type="ECO:0000313" key="7">
    <source>
        <dbReference type="EMBL" id="RJQ85303.1"/>
    </source>
</evidence>
<dbReference type="AlphaFoldDB" id="A0A419I4H3"/>
<keyword evidence="2" id="KW-0813">Transport</keyword>
<comment type="caution">
    <text evidence="7">The sequence shown here is derived from an EMBL/GenBank/DDBJ whole genome shotgun (WGS) entry which is preliminary data.</text>
</comment>
<dbReference type="CDD" id="cd03294">
    <property type="entry name" value="ABC_Pro_Gly_Betaine"/>
    <property type="match status" value="1"/>
</dbReference>
<dbReference type="EMBL" id="QZFV01000079">
    <property type="protein sequence ID" value="RJQ85303.1"/>
    <property type="molecule type" value="Genomic_DNA"/>
</dbReference>
<evidence type="ECO:0000313" key="8">
    <source>
        <dbReference type="Proteomes" id="UP000285112"/>
    </source>
</evidence>
<dbReference type="Gene3D" id="3.10.580.10">
    <property type="entry name" value="CBS-domain"/>
    <property type="match status" value="1"/>
</dbReference>
<dbReference type="InterPro" id="IPR005892">
    <property type="entry name" value="Gly-betaine_transp_ATP-bd"/>
</dbReference>
<dbReference type="PROSITE" id="PS50893">
    <property type="entry name" value="ABC_TRANSPORTER_2"/>
    <property type="match status" value="1"/>
</dbReference>
<evidence type="ECO:0000259" key="6">
    <source>
        <dbReference type="PROSITE" id="PS50893"/>
    </source>
</evidence>
<accession>A0A419I4H3</accession>
<evidence type="ECO:0000256" key="5">
    <source>
        <dbReference type="ARBA" id="ARBA00023122"/>
    </source>
</evidence>
<keyword evidence="3" id="KW-0547">Nucleotide-binding</keyword>
<dbReference type="Gene3D" id="3.40.50.300">
    <property type="entry name" value="P-loop containing nucleotide triphosphate hydrolases"/>
    <property type="match status" value="1"/>
</dbReference>
<dbReference type="FunFam" id="3.40.50.300:FF:000201">
    <property type="entry name" value="Glycine betaine/L-proline ABC transporter ATP-binding protein"/>
    <property type="match status" value="1"/>
</dbReference>
<evidence type="ECO:0000256" key="2">
    <source>
        <dbReference type="ARBA" id="ARBA00022448"/>
    </source>
</evidence>
<feature type="domain" description="ABC transporter" evidence="6">
    <location>
        <begin position="21"/>
        <end position="279"/>
    </location>
</feature>
<sequence>MQSCRPATTGARGHERPLPIVRVEKLFKVFGRRPAEAVRRLETGIDRKELDPGVTAAVIDASFTVERGEIFVVMGLSGSGKSTLLRTLNGLLPATSGRVLVDEQDLTTLSPAQVRELRQQRMSMVFQHFALFPHRTVAENVAYGLSVQGAPRERQLSRTAEALELVGLAGWEDRLPGELSGGMRQRVGLARALAADTEILLMDEAFSALDPLIRKEMQDQLLILQRQLGKTIVFITHDLNEAMRLGDRIAMMRDGRIVQVATAQEMLTAPADEYVTKFVRDVDRTRVLTAATVMEPAGVSFTTDTSPAQARETMLGHELTGALVIEAGKFAGSVTRGAVSAAAERGDATLAEAVDREAARTAPETPVADLFGVSASAPAPVAVVDGDGGLLGMVTQQSLLRSLSIPENAEEEVDAHA</sequence>
<reference evidence="7 8" key="1">
    <citation type="submission" date="2018-09" db="EMBL/GenBank/DDBJ databases">
        <title>YIM PH 21725 draft genome.</title>
        <authorList>
            <person name="Miao C."/>
        </authorList>
    </citation>
    <scope>NUCLEOTIDE SEQUENCE [LARGE SCALE GENOMIC DNA]</scope>
    <source>
        <strain evidence="8">YIM PH21725</strain>
    </source>
</reference>